<dbReference type="AlphaFoldDB" id="N2A935"/>
<evidence type="ECO:0000313" key="2">
    <source>
        <dbReference type="Proteomes" id="UP000012589"/>
    </source>
</evidence>
<dbReference type="HOGENOM" id="CLU_2081282_0_0_9"/>
<sequence>MYYKEIKTGPVIHIAISMWVFKQIQLYLDHVGCWYRVSDLDFWPVEEWSYTLLGEEFHDKNAVMFETVCEKQIMQEMADEIFDGDYAVEDIPGGYSQRDIVTPVSNKELAEQVGEYL</sequence>
<dbReference type="EMBL" id="AQFT01000120">
    <property type="protein sequence ID" value="EMZ22605.1"/>
    <property type="molecule type" value="Genomic_DNA"/>
</dbReference>
<dbReference type="PATRIC" id="fig|1235802.3.peg.4219"/>
<accession>N2A935</accession>
<dbReference type="Proteomes" id="UP000012589">
    <property type="component" value="Unassembled WGS sequence"/>
</dbReference>
<evidence type="ECO:0000313" key="1">
    <source>
        <dbReference type="EMBL" id="EMZ22605.1"/>
    </source>
</evidence>
<protein>
    <submittedName>
        <fullName evidence="1">Uncharacterized protein</fullName>
    </submittedName>
</protein>
<organism evidence="1 2">
    <name type="scientific">Eubacterium plexicaudatum ASF492</name>
    <dbReference type="NCBI Taxonomy" id="1235802"/>
    <lineage>
        <taxon>Bacteria</taxon>
        <taxon>Bacillati</taxon>
        <taxon>Bacillota</taxon>
        <taxon>Clostridia</taxon>
        <taxon>Eubacteriales</taxon>
        <taxon>Eubacteriaceae</taxon>
        <taxon>Eubacterium</taxon>
    </lineage>
</organism>
<keyword evidence="2" id="KW-1185">Reference proteome</keyword>
<reference evidence="1 2" key="1">
    <citation type="journal article" date="2014" name="Genome Announc.">
        <title>Draft genome sequences of the altered schaedler flora, a defined bacterial community from gnotobiotic mice.</title>
        <authorList>
            <person name="Wannemuehler M.J."/>
            <person name="Overstreet A.M."/>
            <person name="Ward D.V."/>
            <person name="Phillips G.J."/>
        </authorList>
    </citation>
    <scope>NUCLEOTIDE SEQUENCE [LARGE SCALE GENOMIC DNA]</scope>
    <source>
        <strain evidence="1 2">ASF492</strain>
    </source>
</reference>
<comment type="caution">
    <text evidence="1">The sequence shown here is derived from an EMBL/GenBank/DDBJ whole genome shotgun (WGS) entry which is preliminary data.</text>
</comment>
<gene>
    <name evidence="1" type="ORF">C823_03986</name>
</gene>
<name>N2A935_9FIRM</name>
<proteinExistence type="predicted"/>